<keyword evidence="3 6" id="KW-1133">Transmembrane helix</keyword>
<evidence type="ECO:0000256" key="4">
    <source>
        <dbReference type="ARBA" id="ARBA00023136"/>
    </source>
</evidence>
<feature type="region of interest" description="Disordered" evidence="5">
    <location>
        <begin position="70"/>
        <end position="93"/>
    </location>
</feature>
<evidence type="ECO:0000256" key="5">
    <source>
        <dbReference type="SAM" id="MobiDB-lite"/>
    </source>
</evidence>
<evidence type="ECO:0000256" key="3">
    <source>
        <dbReference type="ARBA" id="ARBA00022989"/>
    </source>
</evidence>
<evidence type="ECO:0000313" key="7">
    <source>
        <dbReference type="EMBL" id="ROR90657.1"/>
    </source>
</evidence>
<feature type="compositionally biased region" description="Gly residues" evidence="5">
    <location>
        <begin position="19"/>
        <end position="36"/>
    </location>
</feature>
<dbReference type="InterPro" id="IPR007343">
    <property type="entry name" value="Uncharacterised_pept_Zn_put"/>
</dbReference>
<sequence length="312" mass="32767">MRFNPKARIDQGQVEVRRGGGGGGFGGGTGGGGGRLPIPTGGKGGLGIGGIILVVLVYVAIQFLGGGGGGGGTGSSGATGEQTTNECRTGEDANSSDACAIDLFTTSVQDFWDRAYPDQTGEAYQQIKTVRFEGSTQSGCGQASSEMGPFYCPNDQLVYLDTTFFDDMLRGRLGAQGGPFAIGYVIAHEYGHHVEDLQGDLGRIRTQQGADSDAVRVELKADCLAGMWARSATRTRDQDGQTIISDLTQDDIERAIDAAEAVGDDRIQQRSSGRVDTDSFTHGSAAQRVKWFNIGLEQGSLEACDTFSAGRL</sequence>
<evidence type="ECO:0000256" key="6">
    <source>
        <dbReference type="SAM" id="Phobius"/>
    </source>
</evidence>
<organism evidence="7 8">
    <name type="scientific">Nocardioides aurantiacus</name>
    <dbReference type="NCBI Taxonomy" id="86796"/>
    <lineage>
        <taxon>Bacteria</taxon>
        <taxon>Bacillati</taxon>
        <taxon>Actinomycetota</taxon>
        <taxon>Actinomycetes</taxon>
        <taxon>Propionibacteriales</taxon>
        <taxon>Nocardioidaceae</taxon>
        <taxon>Nocardioides</taxon>
    </lineage>
</organism>
<dbReference type="Pfam" id="PF04228">
    <property type="entry name" value="Zn_peptidase"/>
    <property type="match status" value="1"/>
</dbReference>
<feature type="transmembrane region" description="Helical" evidence="6">
    <location>
        <begin position="45"/>
        <end position="65"/>
    </location>
</feature>
<dbReference type="OrthoDB" id="9774900at2"/>
<gene>
    <name evidence="7" type="ORF">EDD33_1504</name>
</gene>
<comment type="subcellular location">
    <subcellularLocation>
        <location evidence="1">Membrane</location>
        <topology evidence="1">Single-pass membrane protein</topology>
    </subcellularLocation>
</comment>
<name>A0A3N2CSY1_9ACTN</name>
<proteinExistence type="predicted"/>
<keyword evidence="4 6" id="KW-0472">Membrane</keyword>
<reference evidence="7 8" key="1">
    <citation type="submission" date="2018-11" db="EMBL/GenBank/DDBJ databases">
        <title>Sequencing the genomes of 1000 actinobacteria strains.</title>
        <authorList>
            <person name="Klenk H.-P."/>
        </authorList>
    </citation>
    <scope>NUCLEOTIDE SEQUENCE [LARGE SCALE GENOMIC DNA]</scope>
    <source>
        <strain evidence="7 8">DSM 12652</strain>
    </source>
</reference>
<protein>
    <recommendedName>
        <fullName evidence="9">Metalloprotease</fullName>
    </recommendedName>
</protein>
<evidence type="ECO:0000256" key="1">
    <source>
        <dbReference type="ARBA" id="ARBA00004167"/>
    </source>
</evidence>
<keyword evidence="2 6" id="KW-0812">Transmembrane</keyword>
<accession>A0A3N2CSY1</accession>
<dbReference type="Proteomes" id="UP000281738">
    <property type="component" value="Unassembled WGS sequence"/>
</dbReference>
<evidence type="ECO:0008006" key="9">
    <source>
        <dbReference type="Google" id="ProtNLM"/>
    </source>
</evidence>
<dbReference type="PANTHER" id="PTHR30168:SF0">
    <property type="entry name" value="INNER MEMBRANE PROTEIN"/>
    <property type="match status" value="1"/>
</dbReference>
<dbReference type="PANTHER" id="PTHR30168">
    <property type="entry name" value="PUTATIVE MEMBRANE PROTEIN YPFJ"/>
    <property type="match status" value="1"/>
</dbReference>
<evidence type="ECO:0000313" key="8">
    <source>
        <dbReference type="Proteomes" id="UP000281738"/>
    </source>
</evidence>
<feature type="compositionally biased region" description="Polar residues" evidence="5">
    <location>
        <begin position="81"/>
        <end position="93"/>
    </location>
</feature>
<comment type="caution">
    <text evidence="7">The sequence shown here is derived from an EMBL/GenBank/DDBJ whole genome shotgun (WGS) entry which is preliminary data.</text>
</comment>
<keyword evidence="8" id="KW-1185">Reference proteome</keyword>
<feature type="region of interest" description="Disordered" evidence="5">
    <location>
        <begin position="1"/>
        <end position="36"/>
    </location>
</feature>
<dbReference type="EMBL" id="RKHO01000001">
    <property type="protein sequence ID" value="ROR90657.1"/>
    <property type="molecule type" value="Genomic_DNA"/>
</dbReference>
<dbReference type="GO" id="GO:0016020">
    <property type="term" value="C:membrane"/>
    <property type="evidence" value="ECO:0007669"/>
    <property type="project" value="UniProtKB-SubCell"/>
</dbReference>
<dbReference type="RefSeq" id="WP_123389775.1">
    <property type="nucleotide sequence ID" value="NZ_RKHO01000001.1"/>
</dbReference>
<evidence type="ECO:0000256" key="2">
    <source>
        <dbReference type="ARBA" id="ARBA00022692"/>
    </source>
</evidence>
<dbReference type="AlphaFoldDB" id="A0A3N2CSY1"/>